<dbReference type="InterPro" id="IPR015943">
    <property type="entry name" value="WD40/YVTN_repeat-like_dom_sf"/>
</dbReference>
<dbReference type="OrthoDB" id="9815737at2"/>
<keyword evidence="1" id="KW-0732">Signal</keyword>
<dbReference type="RefSeq" id="WP_084427426.1">
    <property type="nucleotide sequence ID" value="NZ_CP042914.1"/>
</dbReference>
<dbReference type="EMBL" id="CP042914">
    <property type="protein sequence ID" value="QEG39414.1"/>
    <property type="molecule type" value="Genomic_DNA"/>
</dbReference>
<evidence type="ECO:0000259" key="2">
    <source>
        <dbReference type="Pfam" id="PF13360"/>
    </source>
</evidence>
<gene>
    <name evidence="3" type="ORF">UC8_14040</name>
</gene>
<evidence type="ECO:0000256" key="1">
    <source>
        <dbReference type="SAM" id="SignalP"/>
    </source>
</evidence>
<evidence type="ECO:0000313" key="4">
    <source>
        <dbReference type="Proteomes" id="UP000325286"/>
    </source>
</evidence>
<sequence precursor="true">MPHRLLAFALILAILPAVACGQKPQAWPCWMGANHDGVSAETGWSSDWPESGLEQVWSRELGIGFSSVSIADGRLYSMGHVEGEEFVYCFDAATGKEIWTHKYPCALVDVLYEGGPGATPTIDGTRVYTLGKEGQLFCFDTASGEVQWQRDLQADLDVTLPEWGFNSSPYILGDQLLLEAGRVVSYNKRSGEKIWQSEQHQAGYGSVALLSDDDRQLIVSLDSESLRISDAADGSQVDAFPWKSPFRTNSTTPIVSDGTIYVSTGYNVGCGLFELKDDKLELVYSNRFMRNHFNNSILYDGHLYGFDGNSNLGRVVHLVCMDHATGEVVWKHRGLGCGSLMIVDGKLLVLSDEGELVLANATPEGYQEIASSPLLEGRCWTVPVFFGGRVYARNAAGTLVCAKLP</sequence>
<dbReference type="KEGG" id="rul:UC8_14040"/>
<dbReference type="AlphaFoldDB" id="A0A5B9QKK4"/>
<name>A0A5B9QKK4_9BACT</name>
<proteinExistence type="predicted"/>
<organism evidence="3 4">
    <name type="scientific">Roseimaritima ulvae</name>
    <dbReference type="NCBI Taxonomy" id="980254"/>
    <lineage>
        <taxon>Bacteria</taxon>
        <taxon>Pseudomonadati</taxon>
        <taxon>Planctomycetota</taxon>
        <taxon>Planctomycetia</taxon>
        <taxon>Pirellulales</taxon>
        <taxon>Pirellulaceae</taxon>
        <taxon>Roseimaritima</taxon>
    </lineage>
</organism>
<evidence type="ECO:0000313" key="3">
    <source>
        <dbReference type="EMBL" id="QEG39414.1"/>
    </source>
</evidence>
<dbReference type="PANTHER" id="PTHR34512:SF30">
    <property type="entry name" value="OUTER MEMBRANE PROTEIN ASSEMBLY FACTOR BAMB"/>
    <property type="match status" value="1"/>
</dbReference>
<feature type="signal peptide" evidence="1">
    <location>
        <begin position="1"/>
        <end position="19"/>
    </location>
</feature>
<feature type="chain" id="PRO_5022865217" evidence="1">
    <location>
        <begin position="20"/>
        <end position="405"/>
    </location>
</feature>
<dbReference type="Gene3D" id="2.130.10.10">
    <property type="entry name" value="YVTN repeat-like/Quinoprotein amine dehydrogenase"/>
    <property type="match status" value="1"/>
</dbReference>
<dbReference type="Pfam" id="PF13360">
    <property type="entry name" value="PQQ_2"/>
    <property type="match status" value="1"/>
</dbReference>
<dbReference type="InterPro" id="IPR002372">
    <property type="entry name" value="PQQ_rpt_dom"/>
</dbReference>
<dbReference type="InterPro" id="IPR018391">
    <property type="entry name" value="PQQ_b-propeller_rpt"/>
</dbReference>
<dbReference type="PANTHER" id="PTHR34512">
    <property type="entry name" value="CELL SURFACE PROTEIN"/>
    <property type="match status" value="1"/>
</dbReference>
<reference evidence="3 4" key="1">
    <citation type="submission" date="2019-08" db="EMBL/GenBank/DDBJ databases">
        <title>Deep-cultivation of Planctomycetes and their phenomic and genomic characterization uncovers novel biology.</title>
        <authorList>
            <person name="Wiegand S."/>
            <person name="Jogler M."/>
            <person name="Boedeker C."/>
            <person name="Pinto D."/>
            <person name="Vollmers J."/>
            <person name="Rivas-Marin E."/>
            <person name="Kohn T."/>
            <person name="Peeters S.H."/>
            <person name="Heuer A."/>
            <person name="Rast P."/>
            <person name="Oberbeckmann S."/>
            <person name="Bunk B."/>
            <person name="Jeske O."/>
            <person name="Meyerdierks A."/>
            <person name="Storesund J.E."/>
            <person name="Kallscheuer N."/>
            <person name="Luecker S."/>
            <person name="Lage O.M."/>
            <person name="Pohl T."/>
            <person name="Merkel B.J."/>
            <person name="Hornburger P."/>
            <person name="Mueller R.-W."/>
            <person name="Bruemmer F."/>
            <person name="Labrenz M."/>
            <person name="Spormann A.M."/>
            <person name="Op den Camp H."/>
            <person name="Overmann J."/>
            <person name="Amann R."/>
            <person name="Jetten M.S.M."/>
            <person name="Mascher T."/>
            <person name="Medema M.H."/>
            <person name="Devos D.P."/>
            <person name="Kaster A.-K."/>
            <person name="Ovreas L."/>
            <person name="Rohde M."/>
            <person name="Galperin M.Y."/>
            <person name="Jogler C."/>
        </authorList>
    </citation>
    <scope>NUCLEOTIDE SEQUENCE [LARGE SCALE GENOMIC DNA]</scope>
    <source>
        <strain evidence="3 4">UC8</strain>
    </source>
</reference>
<feature type="domain" description="Pyrrolo-quinoline quinone repeat" evidence="2">
    <location>
        <begin position="85"/>
        <end position="331"/>
    </location>
</feature>
<dbReference type="SMART" id="SM00564">
    <property type="entry name" value="PQQ"/>
    <property type="match status" value="4"/>
</dbReference>
<protein>
    <submittedName>
        <fullName evidence="3">Outer membrane biogenesis protein BamB</fullName>
    </submittedName>
</protein>
<keyword evidence="4" id="KW-1185">Reference proteome</keyword>
<dbReference type="InterPro" id="IPR011047">
    <property type="entry name" value="Quinoprotein_ADH-like_sf"/>
</dbReference>
<dbReference type="Proteomes" id="UP000325286">
    <property type="component" value="Chromosome"/>
</dbReference>
<dbReference type="SUPFAM" id="SSF50998">
    <property type="entry name" value="Quinoprotein alcohol dehydrogenase-like"/>
    <property type="match status" value="1"/>
</dbReference>
<accession>A0A5B9QKK4</accession>